<evidence type="ECO:0000256" key="5">
    <source>
        <dbReference type="ARBA" id="ARBA00022989"/>
    </source>
</evidence>
<organism evidence="9 10">
    <name type="scientific">Cellulomonas chitinilytica</name>
    <dbReference type="NCBI Taxonomy" id="398759"/>
    <lineage>
        <taxon>Bacteria</taxon>
        <taxon>Bacillati</taxon>
        <taxon>Actinomycetota</taxon>
        <taxon>Actinomycetes</taxon>
        <taxon>Micrococcales</taxon>
        <taxon>Cellulomonadaceae</taxon>
        <taxon>Cellulomonas</taxon>
    </lineage>
</organism>
<dbReference type="PANTHER" id="PTHR43386">
    <property type="entry name" value="OLIGOPEPTIDE TRANSPORT SYSTEM PERMEASE PROTEIN APPC"/>
    <property type="match status" value="1"/>
</dbReference>
<name>A0A919U016_9CELL</name>
<dbReference type="EMBL" id="BONK01000002">
    <property type="protein sequence ID" value="GIG19986.1"/>
    <property type="molecule type" value="Genomic_DNA"/>
</dbReference>
<dbReference type="InterPro" id="IPR050366">
    <property type="entry name" value="BP-dependent_transpt_permease"/>
</dbReference>
<feature type="transmembrane region" description="Helical" evidence="7">
    <location>
        <begin position="133"/>
        <end position="153"/>
    </location>
</feature>
<keyword evidence="10" id="KW-1185">Reference proteome</keyword>
<comment type="subcellular location">
    <subcellularLocation>
        <location evidence="1 7">Cell membrane</location>
        <topology evidence="1 7">Multi-pass membrane protein</topology>
    </subcellularLocation>
</comment>
<dbReference type="Pfam" id="PF00528">
    <property type="entry name" value="BPD_transp_1"/>
    <property type="match status" value="1"/>
</dbReference>
<dbReference type="GO" id="GO:0005886">
    <property type="term" value="C:plasma membrane"/>
    <property type="evidence" value="ECO:0007669"/>
    <property type="project" value="UniProtKB-SubCell"/>
</dbReference>
<evidence type="ECO:0000256" key="6">
    <source>
        <dbReference type="ARBA" id="ARBA00023136"/>
    </source>
</evidence>
<protein>
    <submittedName>
        <fullName evidence="9">ABC transporter permease</fullName>
    </submittedName>
</protein>
<keyword evidence="4 7" id="KW-0812">Transmembrane</keyword>
<dbReference type="AlphaFoldDB" id="A0A919U016"/>
<feature type="transmembrane region" description="Helical" evidence="7">
    <location>
        <begin position="214"/>
        <end position="239"/>
    </location>
</feature>
<dbReference type="InterPro" id="IPR000515">
    <property type="entry name" value="MetI-like"/>
</dbReference>
<evidence type="ECO:0000256" key="2">
    <source>
        <dbReference type="ARBA" id="ARBA00022448"/>
    </source>
</evidence>
<dbReference type="CDD" id="cd06261">
    <property type="entry name" value="TM_PBP2"/>
    <property type="match status" value="1"/>
</dbReference>
<keyword evidence="2 7" id="KW-0813">Transport</keyword>
<evidence type="ECO:0000256" key="3">
    <source>
        <dbReference type="ARBA" id="ARBA00022475"/>
    </source>
</evidence>
<reference evidence="9" key="1">
    <citation type="submission" date="2021-01" db="EMBL/GenBank/DDBJ databases">
        <title>Whole genome shotgun sequence of Cellulomonas chitinilytica NBRC 110799.</title>
        <authorList>
            <person name="Komaki H."/>
            <person name="Tamura T."/>
        </authorList>
    </citation>
    <scope>NUCLEOTIDE SEQUENCE</scope>
    <source>
        <strain evidence="9">NBRC 110799</strain>
    </source>
</reference>
<evidence type="ECO:0000259" key="8">
    <source>
        <dbReference type="PROSITE" id="PS50928"/>
    </source>
</evidence>
<feature type="transmembrane region" description="Helical" evidence="7">
    <location>
        <begin position="259"/>
        <end position="277"/>
    </location>
</feature>
<evidence type="ECO:0000313" key="9">
    <source>
        <dbReference type="EMBL" id="GIG19986.1"/>
    </source>
</evidence>
<evidence type="ECO:0000313" key="10">
    <source>
        <dbReference type="Proteomes" id="UP000632740"/>
    </source>
</evidence>
<dbReference type="Gene3D" id="1.10.3720.10">
    <property type="entry name" value="MetI-like"/>
    <property type="match status" value="1"/>
</dbReference>
<keyword evidence="5 7" id="KW-1133">Transmembrane helix</keyword>
<sequence length="293" mass="30535">MSTLTLTAPGAAATATLRRLTDTVRDIARQPTLLLSWVVVLVAVAWAVVPDVFTDASPYEGDSALSFAPPGWGHPFGTDRLGRDLYSRAVHGASATLTATLIAVLVALTVGGLIGLVAGYFGRHVDTAVMRTVDVGLAIPSLLLAMVIVAMLGYSTRNIALAVGIASIASFARVMRAEVVRVVSSDYVEAADGVGARRAAVVLKHVLPNSMSSVLALAALEIGTSVLAVASLGFLGYGAPPPEPEWGLLVAEGRDFVGQYPWISVLPGVLIAALVLSSHRIATSFRRSHQETS</sequence>
<dbReference type="RefSeq" id="WP_203748668.1">
    <property type="nucleotide sequence ID" value="NZ_BONK01000002.1"/>
</dbReference>
<dbReference type="PROSITE" id="PS50928">
    <property type="entry name" value="ABC_TM1"/>
    <property type="match status" value="1"/>
</dbReference>
<evidence type="ECO:0000256" key="1">
    <source>
        <dbReference type="ARBA" id="ARBA00004651"/>
    </source>
</evidence>
<evidence type="ECO:0000256" key="4">
    <source>
        <dbReference type="ARBA" id="ARBA00022692"/>
    </source>
</evidence>
<keyword evidence="3" id="KW-1003">Cell membrane</keyword>
<comment type="similarity">
    <text evidence="7">Belongs to the binding-protein-dependent transport system permease family.</text>
</comment>
<feature type="transmembrane region" description="Helical" evidence="7">
    <location>
        <begin position="32"/>
        <end position="49"/>
    </location>
</feature>
<feature type="domain" description="ABC transmembrane type-1" evidence="8">
    <location>
        <begin position="93"/>
        <end position="282"/>
    </location>
</feature>
<dbReference type="GO" id="GO:0055085">
    <property type="term" value="P:transmembrane transport"/>
    <property type="evidence" value="ECO:0007669"/>
    <property type="project" value="InterPro"/>
</dbReference>
<feature type="transmembrane region" description="Helical" evidence="7">
    <location>
        <begin position="95"/>
        <end position="121"/>
    </location>
</feature>
<dbReference type="Proteomes" id="UP000632740">
    <property type="component" value="Unassembled WGS sequence"/>
</dbReference>
<keyword evidence="6 7" id="KW-0472">Membrane</keyword>
<dbReference type="InterPro" id="IPR035906">
    <property type="entry name" value="MetI-like_sf"/>
</dbReference>
<dbReference type="PANTHER" id="PTHR43386:SF1">
    <property type="entry name" value="D,D-DIPEPTIDE TRANSPORT SYSTEM PERMEASE PROTEIN DDPC-RELATED"/>
    <property type="match status" value="1"/>
</dbReference>
<gene>
    <name evidence="9" type="ORF">Cch01nite_07100</name>
</gene>
<feature type="transmembrane region" description="Helical" evidence="7">
    <location>
        <begin position="159"/>
        <end position="175"/>
    </location>
</feature>
<accession>A0A919U016</accession>
<evidence type="ECO:0000256" key="7">
    <source>
        <dbReference type="RuleBase" id="RU363032"/>
    </source>
</evidence>
<proteinExistence type="inferred from homology"/>
<dbReference type="SUPFAM" id="SSF161098">
    <property type="entry name" value="MetI-like"/>
    <property type="match status" value="1"/>
</dbReference>
<comment type="caution">
    <text evidence="9">The sequence shown here is derived from an EMBL/GenBank/DDBJ whole genome shotgun (WGS) entry which is preliminary data.</text>
</comment>